<dbReference type="Proteomes" id="UP000494160">
    <property type="component" value="Unassembled WGS sequence"/>
</dbReference>
<dbReference type="RefSeq" id="WP_172577321.1">
    <property type="nucleotide sequence ID" value="NZ_BLAP01000041.1"/>
</dbReference>
<evidence type="ECO:0000313" key="2">
    <source>
        <dbReference type="EMBL" id="GET12567.1"/>
    </source>
</evidence>
<organism evidence="2">
    <name type="scientific">Ligilactobacillus agilis</name>
    <dbReference type="NCBI Taxonomy" id="1601"/>
    <lineage>
        <taxon>Bacteria</taxon>
        <taxon>Bacillati</taxon>
        <taxon>Bacillota</taxon>
        <taxon>Bacilli</taxon>
        <taxon>Lactobacillales</taxon>
        <taxon>Lactobacillaceae</taxon>
        <taxon>Ligilactobacillus</taxon>
    </lineage>
</organism>
<proteinExistence type="predicted"/>
<comment type="caution">
    <text evidence="2">The sequence shown here is derived from an EMBL/GenBank/DDBJ whole genome shotgun (WGS) entry which is preliminary data.</text>
</comment>
<dbReference type="AlphaFoldDB" id="A0A6F9Y538"/>
<feature type="signal peptide" evidence="1">
    <location>
        <begin position="1"/>
        <end position="24"/>
    </location>
</feature>
<keyword evidence="1" id="KW-0732">Signal</keyword>
<dbReference type="EMBL" id="BLAP01000041">
    <property type="protein sequence ID" value="GET12567.1"/>
    <property type="molecule type" value="Genomic_DNA"/>
</dbReference>
<feature type="chain" id="PRO_5026279516" evidence="1">
    <location>
        <begin position="25"/>
        <end position="171"/>
    </location>
</feature>
<protein>
    <submittedName>
        <fullName evidence="2">Uncharacterized protein</fullName>
    </submittedName>
</protein>
<accession>A0A6F9Y538</accession>
<reference evidence="2" key="1">
    <citation type="submission" date="2019-10" db="EMBL/GenBank/DDBJ databases">
        <title>Lactobacillus agilis SN811 Whole Genome Sequencing Project.</title>
        <authorList>
            <person name="Suzuki S."/>
            <person name="Endo A."/>
            <person name="Maeno S."/>
            <person name="Shiwa Y."/>
            <person name="Matsutani M."/>
            <person name="Kajikawa A."/>
        </authorList>
    </citation>
    <scope>NUCLEOTIDE SEQUENCE</scope>
    <source>
        <strain evidence="2">SN811</strain>
    </source>
</reference>
<sequence length="171" mass="19768">MKKFLVLFATIFVALLFSTQTIFAVNNISKIDIEQLGDTYLAYTGYRKYWRVTSNHTDYIKGNAYLDENKQVPAKKVTFTVELDGLFPDHDIYPVNKTVITTDENGHFNSIINVGQGAGLQEYSVYRIVHRYDLINIAFKNNDGTLIEARNSTVDYNVVKKVYRLAYRYRN</sequence>
<evidence type="ECO:0000256" key="1">
    <source>
        <dbReference type="SAM" id="SignalP"/>
    </source>
</evidence>
<gene>
    <name evidence="2" type="ORF">SN811_10670</name>
</gene>
<name>A0A6F9Y538_9LACO</name>